<organism evidence="3 4">
    <name type="scientific">Austropuccinia psidii MF-1</name>
    <dbReference type="NCBI Taxonomy" id="1389203"/>
    <lineage>
        <taxon>Eukaryota</taxon>
        <taxon>Fungi</taxon>
        <taxon>Dikarya</taxon>
        <taxon>Basidiomycota</taxon>
        <taxon>Pucciniomycotina</taxon>
        <taxon>Pucciniomycetes</taxon>
        <taxon>Pucciniales</taxon>
        <taxon>Sphaerophragmiaceae</taxon>
        <taxon>Austropuccinia</taxon>
    </lineage>
</organism>
<dbReference type="EMBL" id="AVOT02048105">
    <property type="protein sequence ID" value="MBW0543344.1"/>
    <property type="molecule type" value="Genomic_DNA"/>
</dbReference>
<name>A0A9Q3FQG6_9BASI</name>
<proteinExistence type="predicted"/>
<accession>A0A9Q3FQG6</accession>
<gene>
    <name evidence="3" type="ORF">O181_083059</name>
</gene>
<feature type="region of interest" description="Disordered" evidence="1">
    <location>
        <begin position="25"/>
        <end position="53"/>
    </location>
</feature>
<feature type="domain" description="Retrovirus-related Pol polyprotein from transposon TNT 1-94-like beta-barrel" evidence="2">
    <location>
        <begin position="72"/>
        <end position="145"/>
    </location>
</feature>
<protein>
    <recommendedName>
        <fullName evidence="2">Retrovirus-related Pol polyprotein from transposon TNT 1-94-like beta-barrel domain-containing protein</fullName>
    </recommendedName>
</protein>
<evidence type="ECO:0000259" key="2">
    <source>
        <dbReference type="Pfam" id="PF22936"/>
    </source>
</evidence>
<dbReference type="OrthoDB" id="3025757at2759"/>
<comment type="caution">
    <text evidence="3">The sequence shown here is derived from an EMBL/GenBank/DDBJ whole genome shotgun (WGS) entry which is preliminary data.</text>
</comment>
<keyword evidence="4" id="KW-1185">Reference proteome</keyword>
<sequence>MYVCQNGKYNPKKMTHKESSCWVEHPELRPPSNRNRNKFNRQDNDVETHQTGMSAPLTSKELIPDITNTLVVNCGATHHMFINKELFSNFVEMEKLNISTSDPGSNLFATCRGTVAIEVENEPFLLPNCLYVPNVSRNLISLLKIFSTSITIAKHDKAFQSTNDNKTILCGKLSKNLMISEFTKCTTLLTALLALKARSPEKSNLQIDGFSYLRERPM</sequence>
<dbReference type="Proteomes" id="UP000765509">
    <property type="component" value="Unassembled WGS sequence"/>
</dbReference>
<dbReference type="Pfam" id="PF22936">
    <property type="entry name" value="Pol_BBD"/>
    <property type="match status" value="1"/>
</dbReference>
<dbReference type="InterPro" id="IPR054722">
    <property type="entry name" value="PolX-like_BBD"/>
</dbReference>
<dbReference type="AlphaFoldDB" id="A0A9Q3FQG6"/>
<evidence type="ECO:0000313" key="3">
    <source>
        <dbReference type="EMBL" id="MBW0543344.1"/>
    </source>
</evidence>
<evidence type="ECO:0000256" key="1">
    <source>
        <dbReference type="SAM" id="MobiDB-lite"/>
    </source>
</evidence>
<evidence type="ECO:0000313" key="4">
    <source>
        <dbReference type="Proteomes" id="UP000765509"/>
    </source>
</evidence>
<reference evidence="3" key="1">
    <citation type="submission" date="2021-03" db="EMBL/GenBank/DDBJ databases">
        <title>Draft genome sequence of rust myrtle Austropuccinia psidii MF-1, a brazilian biotype.</title>
        <authorList>
            <person name="Quecine M.C."/>
            <person name="Pachon D.M.R."/>
            <person name="Bonatelli M.L."/>
            <person name="Correr F.H."/>
            <person name="Franceschini L.M."/>
            <person name="Leite T.F."/>
            <person name="Margarido G.R.A."/>
            <person name="Almeida C.A."/>
            <person name="Ferrarezi J.A."/>
            <person name="Labate C.A."/>
        </authorList>
    </citation>
    <scope>NUCLEOTIDE SEQUENCE</scope>
    <source>
        <strain evidence="3">MF-1</strain>
    </source>
</reference>